<dbReference type="Pfam" id="PF04248">
    <property type="entry name" value="NTP_transf_9"/>
    <property type="match status" value="2"/>
</dbReference>
<feature type="domain" description="DUF427" evidence="1">
    <location>
        <begin position="175"/>
        <end position="264"/>
    </location>
</feature>
<name>A0A7D8V193_VANHU</name>
<dbReference type="AlphaFoldDB" id="A0A7D8V193"/>
<proteinExistence type="predicted"/>
<evidence type="ECO:0000313" key="3">
    <source>
        <dbReference type="Proteomes" id="UP000473826"/>
    </source>
</evidence>
<dbReference type="OrthoDB" id="18996at2759"/>
<organism evidence="2 3">
    <name type="scientific">Vanrija humicola</name>
    <name type="common">Yeast</name>
    <name type="synonym">Cryptococcus humicola</name>
    <dbReference type="NCBI Taxonomy" id="5417"/>
    <lineage>
        <taxon>Eukaryota</taxon>
        <taxon>Fungi</taxon>
        <taxon>Dikarya</taxon>
        <taxon>Basidiomycota</taxon>
        <taxon>Agaricomycotina</taxon>
        <taxon>Tremellomycetes</taxon>
        <taxon>Trichosporonales</taxon>
        <taxon>Trichosporonaceae</taxon>
        <taxon>Vanrija</taxon>
    </lineage>
</organism>
<gene>
    <name evidence="2" type="ORF">VHUM_02021</name>
</gene>
<dbReference type="PANTHER" id="PTHR34310:SF9">
    <property type="entry name" value="BLR5716 PROTEIN"/>
    <property type="match status" value="1"/>
</dbReference>
<dbReference type="PANTHER" id="PTHR34310">
    <property type="entry name" value="DUF427 DOMAIN PROTEIN (AFU_ORTHOLOGUE AFUA_3G02220)"/>
    <property type="match status" value="1"/>
</dbReference>
<protein>
    <recommendedName>
        <fullName evidence="1">DUF427 domain-containing protein</fullName>
    </recommendedName>
</protein>
<reference evidence="2 3" key="1">
    <citation type="journal article" date="2019" name="PLoS Genet.">
        <title>Convergent evolution of linked mating-type loci in basidiomycete fungi.</title>
        <authorList>
            <person name="Sun S."/>
            <person name="Coelho M.A."/>
            <person name="Heitman J."/>
            <person name="Nowrousian M."/>
        </authorList>
    </citation>
    <scope>NUCLEOTIDE SEQUENCE [LARGE SCALE GENOMIC DNA]</scope>
    <source>
        <strain evidence="2 3">CBS 4282</strain>
    </source>
</reference>
<accession>A0A7D8V193</accession>
<dbReference type="InterPro" id="IPR038694">
    <property type="entry name" value="DUF427_sf"/>
</dbReference>
<sequence>MTIPANTIPSFTGAPNTAIPALPSETPILGRRVLAPPERFEYQPSSRWVRGVLGNTAIVDSRHQLLVWEPGAKGPDYAFPLAHVRTDLLVPSTAGDDASAKYVRPKTEFVQWFDLVLDGRTIPRAAWKYAIPGLEEFIAVSWHTSVLDKWYEEDEVAWGSPRDQRIDIAPTKRHVVVKAGGVVVADTTGAIALFERGYPTRFYIPAQDVRLEHLEPVELKTVCPFKGQSSYFQVKGTDQPIAWFYPEPILSVEPIKNHVAFWNERVELVVDGEVFVDTPKVWA</sequence>
<evidence type="ECO:0000313" key="2">
    <source>
        <dbReference type="EMBL" id="TXT11270.1"/>
    </source>
</evidence>
<dbReference type="EMBL" id="QKWK01000004">
    <property type="protein sequence ID" value="TXT11270.1"/>
    <property type="molecule type" value="Genomic_DNA"/>
</dbReference>
<dbReference type="Gene3D" id="2.170.150.40">
    <property type="entry name" value="Domain of unknown function (DUF427)"/>
    <property type="match status" value="2"/>
</dbReference>
<keyword evidence="3" id="KW-1185">Reference proteome</keyword>
<evidence type="ECO:0000259" key="1">
    <source>
        <dbReference type="Pfam" id="PF04248"/>
    </source>
</evidence>
<comment type="caution">
    <text evidence="2">The sequence shown here is derived from an EMBL/GenBank/DDBJ whole genome shotgun (WGS) entry which is preliminary data.</text>
</comment>
<dbReference type="InterPro" id="IPR007361">
    <property type="entry name" value="DUF427"/>
</dbReference>
<dbReference type="Proteomes" id="UP000473826">
    <property type="component" value="Unassembled WGS sequence"/>
</dbReference>
<feature type="domain" description="DUF427" evidence="1">
    <location>
        <begin position="50"/>
        <end position="133"/>
    </location>
</feature>